<keyword evidence="7" id="KW-1185">Reference proteome</keyword>
<dbReference type="OrthoDB" id="7336028at2"/>
<sequence>MASDPHTPWSSQDAVVCRNVGKTWAEGTARAHEALRDIDLDIAPGEFVVLLGPSGCGKSTLLYLIAGLERQTAGSIFAFRDPVEGPSPDRSLIFQETSLFPWLTVWQNVSFGLSIRGAPEAERRAVAREALQRVGLAEAMEKRPDELSGGMRQRVAVARALAMRPKVLLMDEPFAALDVQTRAKMQDFLLDVWRDSGASVLFVTHHIDEAVALADRVVVFTARPGRIKSIIPIDLPRPRDPFSPEAEALRRQLTEELRSEVDRAFAEQEALTPG</sequence>
<dbReference type="SMART" id="SM00382">
    <property type="entry name" value="AAA"/>
    <property type="match status" value="1"/>
</dbReference>
<comment type="similarity">
    <text evidence="1">Belongs to the ABC transporter superfamily.</text>
</comment>
<name>A0A4R5QD15_9PROT</name>
<dbReference type="Proteomes" id="UP000295096">
    <property type="component" value="Unassembled WGS sequence"/>
</dbReference>
<dbReference type="PANTHER" id="PTHR42788">
    <property type="entry name" value="TAURINE IMPORT ATP-BINDING PROTEIN-RELATED"/>
    <property type="match status" value="1"/>
</dbReference>
<protein>
    <submittedName>
        <fullName evidence="6">ABC transporter ATP-binding protein</fullName>
    </submittedName>
</protein>
<evidence type="ECO:0000256" key="3">
    <source>
        <dbReference type="ARBA" id="ARBA00022741"/>
    </source>
</evidence>
<feature type="domain" description="ABC transporter" evidence="5">
    <location>
        <begin position="15"/>
        <end position="247"/>
    </location>
</feature>
<evidence type="ECO:0000256" key="2">
    <source>
        <dbReference type="ARBA" id="ARBA00022448"/>
    </source>
</evidence>
<dbReference type="InterPro" id="IPR027417">
    <property type="entry name" value="P-loop_NTPase"/>
</dbReference>
<dbReference type="Pfam" id="PF00005">
    <property type="entry name" value="ABC_tran"/>
    <property type="match status" value="1"/>
</dbReference>
<comment type="caution">
    <text evidence="6">The sequence shown here is derived from an EMBL/GenBank/DDBJ whole genome shotgun (WGS) entry which is preliminary data.</text>
</comment>
<evidence type="ECO:0000313" key="6">
    <source>
        <dbReference type="EMBL" id="TDH61062.1"/>
    </source>
</evidence>
<keyword evidence="3" id="KW-0547">Nucleotide-binding</keyword>
<dbReference type="GO" id="GO:0016887">
    <property type="term" value="F:ATP hydrolysis activity"/>
    <property type="evidence" value="ECO:0007669"/>
    <property type="project" value="InterPro"/>
</dbReference>
<dbReference type="Gene3D" id="3.40.50.300">
    <property type="entry name" value="P-loop containing nucleotide triphosphate hydrolases"/>
    <property type="match status" value="1"/>
</dbReference>
<evidence type="ECO:0000313" key="7">
    <source>
        <dbReference type="Proteomes" id="UP000295096"/>
    </source>
</evidence>
<keyword evidence="4 6" id="KW-0067">ATP-binding</keyword>
<reference evidence="6 7" key="1">
    <citation type="journal article" date="2016" name="J. Microbiol.">
        <title>Dankookia rubra gen. nov., sp. nov., an alphaproteobacterium isolated from sediment of a shallow stream.</title>
        <authorList>
            <person name="Kim W.H."/>
            <person name="Kim D.H."/>
            <person name="Kang K."/>
            <person name="Ahn T.Y."/>
        </authorList>
    </citation>
    <scope>NUCLEOTIDE SEQUENCE [LARGE SCALE GENOMIC DNA]</scope>
    <source>
        <strain evidence="6 7">JCM30602</strain>
    </source>
</reference>
<dbReference type="RefSeq" id="WP_133290187.1">
    <property type="nucleotide sequence ID" value="NZ_SMSJ01000027.1"/>
</dbReference>
<accession>A0A4R5QD15</accession>
<dbReference type="AlphaFoldDB" id="A0A4R5QD15"/>
<organism evidence="6 7">
    <name type="scientific">Dankookia rubra</name>
    <dbReference type="NCBI Taxonomy" id="1442381"/>
    <lineage>
        <taxon>Bacteria</taxon>
        <taxon>Pseudomonadati</taxon>
        <taxon>Pseudomonadota</taxon>
        <taxon>Alphaproteobacteria</taxon>
        <taxon>Acetobacterales</taxon>
        <taxon>Roseomonadaceae</taxon>
        <taxon>Dankookia</taxon>
    </lineage>
</organism>
<dbReference type="InterPro" id="IPR017871">
    <property type="entry name" value="ABC_transporter-like_CS"/>
</dbReference>
<keyword evidence="2" id="KW-0813">Transport</keyword>
<dbReference type="PROSITE" id="PS50893">
    <property type="entry name" value="ABC_TRANSPORTER_2"/>
    <property type="match status" value="1"/>
</dbReference>
<dbReference type="GO" id="GO:0005524">
    <property type="term" value="F:ATP binding"/>
    <property type="evidence" value="ECO:0007669"/>
    <property type="project" value="UniProtKB-KW"/>
</dbReference>
<evidence type="ECO:0000256" key="4">
    <source>
        <dbReference type="ARBA" id="ARBA00022840"/>
    </source>
</evidence>
<gene>
    <name evidence="6" type="ORF">E2C06_18980</name>
</gene>
<evidence type="ECO:0000256" key="1">
    <source>
        <dbReference type="ARBA" id="ARBA00005417"/>
    </source>
</evidence>
<dbReference type="EMBL" id="SMSJ01000027">
    <property type="protein sequence ID" value="TDH61062.1"/>
    <property type="molecule type" value="Genomic_DNA"/>
</dbReference>
<proteinExistence type="inferred from homology"/>
<dbReference type="InterPro" id="IPR003593">
    <property type="entry name" value="AAA+_ATPase"/>
</dbReference>
<dbReference type="InterPro" id="IPR003439">
    <property type="entry name" value="ABC_transporter-like_ATP-bd"/>
</dbReference>
<dbReference type="PROSITE" id="PS00211">
    <property type="entry name" value="ABC_TRANSPORTER_1"/>
    <property type="match status" value="1"/>
</dbReference>
<dbReference type="SUPFAM" id="SSF52540">
    <property type="entry name" value="P-loop containing nucleoside triphosphate hydrolases"/>
    <property type="match status" value="1"/>
</dbReference>
<dbReference type="InterPro" id="IPR050166">
    <property type="entry name" value="ABC_transporter_ATP-bind"/>
</dbReference>
<evidence type="ECO:0000259" key="5">
    <source>
        <dbReference type="PROSITE" id="PS50893"/>
    </source>
</evidence>
<dbReference type="CDD" id="cd03293">
    <property type="entry name" value="ABC_NrtD_SsuB_transporters"/>
    <property type="match status" value="1"/>
</dbReference>
<dbReference type="PANTHER" id="PTHR42788:SF13">
    <property type="entry name" value="ALIPHATIC SULFONATES IMPORT ATP-BINDING PROTEIN SSUB"/>
    <property type="match status" value="1"/>
</dbReference>